<keyword evidence="5 9" id="KW-0406">Ion transport</keyword>
<dbReference type="Proteomes" id="UP001642540">
    <property type="component" value="Unassembled WGS sequence"/>
</dbReference>
<dbReference type="CDD" id="cd12151">
    <property type="entry name" value="F1-ATPase_gamma"/>
    <property type="match status" value="1"/>
</dbReference>
<dbReference type="InterPro" id="IPR000131">
    <property type="entry name" value="ATP_synth_F1_gsu"/>
</dbReference>
<evidence type="ECO:0000256" key="5">
    <source>
        <dbReference type="ARBA" id="ARBA00023065"/>
    </source>
</evidence>
<evidence type="ECO:0000256" key="2">
    <source>
        <dbReference type="ARBA" id="ARBA00007681"/>
    </source>
</evidence>
<accession>A0ABP1QYU7</accession>
<dbReference type="PANTHER" id="PTHR11693">
    <property type="entry name" value="ATP SYNTHASE GAMMA CHAIN"/>
    <property type="match status" value="1"/>
</dbReference>
<dbReference type="PRINTS" id="PR00126">
    <property type="entry name" value="ATPASEGAMMA"/>
</dbReference>
<dbReference type="PIRSF" id="PIRSF039089">
    <property type="entry name" value="ATP_synthase_gamma"/>
    <property type="match status" value="1"/>
</dbReference>
<dbReference type="Gene3D" id="3.40.1380.10">
    <property type="match status" value="1"/>
</dbReference>
<comment type="similarity">
    <text evidence="2 9">Belongs to the ATPase gamma chain family.</text>
</comment>
<evidence type="ECO:0000313" key="11">
    <source>
        <dbReference type="EMBL" id="CAL8111844.1"/>
    </source>
</evidence>
<keyword evidence="8 9" id="KW-0066">ATP synthesis</keyword>
<comment type="caution">
    <text evidence="11">The sequence shown here is derived from an EMBL/GenBank/DDBJ whole genome shotgun (WGS) entry which is preliminary data.</text>
</comment>
<evidence type="ECO:0000256" key="4">
    <source>
        <dbReference type="ARBA" id="ARBA00022781"/>
    </source>
</evidence>
<comment type="subcellular location">
    <subcellularLocation>
        <location evidence="1">Membrane</location>
        <topology evidence="1">Peripheral membrane protein</topology>
    </subcellularLocation>
</comment>
<organism evidence="11 12">
    <name type="scientific">Orchesella dallaii</name>
    <dbReference type="NCBI Taxonomy" id="48710"/>
    <lineage>
        <taxon>Eukaryota</taxon>
        <taxon>Metazoa</taxon>
        <taxon>Ecdysozoa</taxon>
        <taxon>Arthropoda</taxon>
        <taxon>Hexapoda</taxon>
        <taxon>Collembola</taxon>
        <taxon>Entomobryomorpha</taxon>
        <taxon>Entomobryoidea</taxon>
        <taxon>Orchesellidae</taxon>
        <taxon>Orchesellinae</taxon>
        <taxon>Orchesella</taxon>
    </lineage>
</organism>
<dbReference type="PROSITE" id="PS00153">
    <property type="entry name" value="ATPASE_GAMMA"/>
    <property type="match status" value="1"/>
</dbReference>
<keyword evidence="6" id="KW-0472">Membrane</keyword>
<evidence type="ECO:0000256" key="1">
    <source>
        <dbReference type="ARBA" id="ARBA00004170"/>
    </source>
</evidence>
<evidence type="ECO:0000256" key="7">
    <source>
        <dbReference type="ARBA" id="ARBA00023196"/>
    </source>
</evidence>
<sequence length="295" mass="32530">MFANQSRAVLVASASPILWNQQNRGMATLKAISLRLKSVKNIQKITQSMKMVSAAKYARAERELKLARPFGEGSQAFYEKAEVTAPEEGKNKLIIAVTSDRGLCGAIHTSVARLIRARLQNTPDNIMVVCVGDKSRSLLQRLFGQNILFAAKEIGRKVPVFEDASKVATAILDSGYQYDSGSIVYNRFKSVVSYVTSEIPIFSLNTINAAPKMTTYDSLDSDVLQCYMEYSLAAQMFYAMKENACSEQSSRMTAMDNASKNAGEMIDKLSLTFNRTRQAVITRELIEIISGASAL</sequence>
<dbReference type="EMBL" id="CAXLJM020000046">
    <property type="protein sequence ID" value="CAL8111844.1"/>
    <property type="molecule type" value="Genomic_DNA"/>
</dbReference>
<dbReference type="Gene3D" id="1.10.287.80">
    <property type="entry name" value="ATP synthase, gamma subunit, helix hairpin domain"/>
    <property type="match status" value="1"/>
</dbReference>
<dbReference type="NCBIfam" id="TIGR01146">
    <property type="entry name" value="ATPsyn_F1gamma"/>
    <property type="match status" value="1"/>
</dbReference>
<evidence type="ECO:0000313" key="10">
    <source>
        <dbReference type="EMBL" id="CAL8100022.1"/>
    </source>
</evidence>
<dbReference type="InterPro" id="IPR023632">
    <property type="entry name" value="ATP_synth_F1_gsu_CS"/>
</dbReference>
<reference evidence="11 12" key="1">
    <citation type="submission" date="2024-08" db="EMBL/GenBank/DDBJ databases">
        <authorList>
            <person name="Cucini C."/>
            <person name="Frati F."/>
        </authorList>
    </citation>
    <scope>NUCLEOTIDE SEQUENCE [LARGE SCALE GENOMIC DNA]</scope>
</reference>
<keyword evidence="7 9" id="KW-0139">CF(1)</keyword>
<keyword evidence="3 9" id="KW-0813">Transport</keyword>
<keyword evidence="12" id="KW-1185">Reference proteome</keyword>
<dbReference type="Pfam" id="PF00231">
    <property type="entry name" value="ATP-synt"/>
    <property type="match status" value="1"/>
</dbReference>
<dbReference type="EMBL" id="CAXLJM020000032">
    <property type="protein sequence ID" value="CAL8100022.1"/>
    <property type="molecule type" value="Genomic_DNA"/>
</dbReference>
<evidence type="ECO:0000256" key="8">
    <source>
        <dbReference type="ARBA" id="ARBA00023310"/>
    </source>
</evidence>
<protein>
    <recommendedName>
        <fullName evidence="9">ATP synthase subunit gamma</fullName>
    </recommendedName>
</protein>
<evidence type="ECO:0000313" key="12">
    <source>
        <dbReference type="Proteomes" id="UP001642540"/>
    </source>
</evidence>
<dbReference type="PANTHER" id="PTHR11693:SF22">
    <property type="entry name" value="ATP SYNTHASE SUBUNIT GAMMA, MITOCHONDRIAL"/>
    <property type="match status" value="1"/>
</dbReference>
<keyword evidence="4 9" id="KW-0375">Hydrogen ion transport</keyword>
<evidence type="ECO:0000256" key="3">
    <source>
        <dbReference type="ARBA" id="ARBA00022448"/>
    </source>
</evidence>
<dbReference type="SUPFAM" id="SSF52943">
    <property type="entry name" value="ATP synthase (F1-ATPase), gamma subunit"/>
    <property type="match status" value="1"/>
</dbReference>
<name>A0ABP1QYU7_9HEXA</name>
<dbReference type="InterPro" id="IPR035968">
    <property type="entry name" value="ATP_synth_F1_ATPase_gsu"/>
</dbReference>
<evidence type="ECO:0000256" key="6">
    <source>
        <dbReference type="ARBA" id="ARBA00023136"/>
    </source>
</evidence>
<evidence type="ECO:0000256" key="9">
    <source>
        <dbReference type="RuleBase" id="RU004001"/>
    </source>
</evidence>
<proteinExistence type="inferred from homology"/>
<comment type="subunit">
    <text evidence="9">F-type ATPases have 2 components, CF(1) - the catalytic core - and CF(0) - the membrane proton channel. CF(1) and CF(0) have multiple subunits.</text>
</comment>
<gene>
    <name evidence="10" type="ORF">ODALV1_LOCUS10415</name>
    <name evidence="11" type="ORF">ODALV1_LOCUS15384</name>
</gene>